<dbReference type="OrthoDB" id="9757809at2"/>
<proteinExistence type="predicted"/>
<dbReference type="InterPro" id="IPR052025">
    <property type="entry name" value="Xyloglucanase_GH74"/>
</dbReference>
<evidence type="ECO:0000259" key="4">
    <source>
        <dbReference type="Pfam" id="PF15902"/>
    </source>
</evidence>
<dbReference type="Gene3D" id="2.130.10.10">
    <property type="entry name" value="YVTN repeat-like/Quinoprotein amine dehydrogenase"/>
    <property type="match status" value="4"/>
</dbReference>
<dbReference type="Proteomes" id="UP000241507">
    <property type="component" value="Chromosome"/>
</dbReference>
<keyword evidence="1" id="KW-0677">Repeat</keyword>
<dbReference type="InterPro" id="IPR031778">
    <property type="entry name" value="Sortilin_N"/>
</dbReference>
<evidence type="ECO:0000256" key="3">
    <source>
        <dbReference type="SAM" id="SignalP"/>
    </source>
</evidence>
<dbReference type="GO" id="GO:0016787">
    <property type="term" value="F:hydrolase activity"/>
    <property type="evidence" value="ECO:0007669"/>
    <property type="project" value="UniProtKB-KW"/>
</dbReference>
<gene>
    <name evidence="5" type="ORF">C7S20_06695</name>
</gene>
<evidence type="ECO:0000313" key="6">
    <source>
        <dbReference type="Proteomes" id="UP000241507"/>
    </source>
</evidence>
<dbReference type="InterPro" id="IPR036278">
    <property type="entry name" value="Sialidase_sf"/>
</dbReference>
<feature type="chain" id="PRO_5015348180" evidence="3">
    <location>
        <begin position="22"/>
        <end position="977"/>
    </location>
</feature>
<dbReference type="Pfam" id="PF15902">
    <property type="entry name" value="Sortilin-Vps10"/>
    <property type="match status" value="2"/>
</dbReference>
<organism evidence="5 6">
    <name type="scientific">Christiangramia fulva</name>
    <dbReference type="NCBI Taxonomy" id="2126553"/>
    <lineage>
        <taxon>Bacteria</taxon>
        <taxon>Pseudomonadati</taxon>
        <taxon>Bacteroidota</taxon>
        <taxon>Flavobacteriia</taxon>
        <taxon>Flavobacteriales</taxon>
        <taxon>Flavobacteriaceae</taxon>
        <taxon>Christiangramia</taxon>
    </lineage>
</organism>
<dbReference type="PANTHER" id="PTHR43739:SF5">
    <property type="entry name" value="EXO-ALPHA-SIALIDASE"/>
    <property type="match status" value="1"/>
</dbReference>
<dbReference type="CDD" id="cd15482">
    <property type="entry name" value="Sialidase_non-viral"/>
    <property type="match status" value="3"/>
</dbReference>
<feature type="compositionally biased region" description="Basic and acidic residues" evidence="2">
    <location>
        <begin position="950"/>
        <end position="962"/>
    </location>
</feature>
<dbReference type="SUPFAM" id="SSF50939">
    <property type="entry name" value="Sialidases"/>
    <property type="match status" value="2"/>
</dbReference>
<dbReference type="InterPro" id="IPR015943">
    <property type="entry name" value="WD40/YVTN_repeat-like_dom_sf"/>
</dbReference>
<keyword evidence="5" id="KW-0378">Hydrolase</keyword>
<sequence>MKRKNISLSLFLLLNSAFPFSQQKPTSAKDLQDALQKKEQLAQNSIVKNLPLKNIGPSVMSGRVTDFAVNPDDPTEFYVAYATGGLWYTNNNGTSFTPVMDNAPMLNIGDVAVDWKNGTIWVGTGEVNASRSSYAGMGLLKTEDNGKTWQFMGLPDSHHISRILINPKNPYEVVVGVAGHLYSGNTERGIYKTSNGGKTWSKKLFIDEHTGIIDMAANPDNFNELYAAAWDKDRKAWNFRESGNGSGIYKSTDAGDTWKLVSDKNSGFPTGDGVGRIGLAVYDTNTLYAIVDNQNHREKKEEKEEEKKGLQKEDFQKMKTSAFLKLENEELESFLRTNDFPKKYSAEKVKEMVRSNEIKPSDLALYLEDANANLFDTPVIGAQVYKSTDGGKTWNKTHDDYLDDLYYSYGYYFGMIHVDPNNPDAIYIYGVPIVKSKDGGKTFTSIDAENVHSDHHALWIDPKKSGHLIDGNDGGINISYDDGENWQKNNSPAVGQFYSVNVDDEKPYRVYGGLQDNGVWVGPHTNEEGPAWTATGEYNFKSIMGGDGMQVEVDNRNPDIVYTGFQFGNYFRLNRKTGEQTYIQPKHELGDRPYRFNWQTPILLSPHNQDILYMGANKLLRSMDQGENWQVISEDLTQGGREGDVPYGTLTTISESQFHFGLIYTGSDDGLIYRTKDGGGTWTPINQNLPKDLWISRVIASEHKKDRVYVTLNGYRYDDFKPYVYVSEDDGNSWKDISSNLPLSPVNVIREDPNNEKVLYLGTDNGLYVSLDRGESWQAFDAGIPNVPVHDLRIQKRAKDLVVGTHGRSIYIADIAPVSNMNKDEMKNALTVSSPEEIRFSSRWGNSYSKWMDPYTPKLPITFYTAKGGTAKISVVSESGIEVQHLEVKSDIGFNTTDYDLTITEDAAKKLEKEDEKLDMKKASNEKYYIPKGKYTIKLELNGKTAETKFEVDGGQGERSREAISVPGEPEMEFEEF</sequence>
<accession>A0A2R3Z3Y0</accession>
<dbReference type="EMBL" id="CP028136">
    <property type="protein sequence ID" value="AVR44983.1"/>
    <property type="molecule type" value="Genomic_DNA"/>
</dbReference>
<keyword evidence="3" id="KW-0732">Signal</keyword>
<dbReference type="PANTHER" id="PTHR43739">
    <property type="entry name" value="XYLOGLUCANASE (EUROFUNG)"/>
    <property type="match status" value="1"/>
</dbReference>
<feature type="domain" description="Sortilin N-terminal" evidence="4">
    <location>
        <begin position="724"/>
        <end position="810"/>
    </location>
</feature>
<dbReference type="KEGG" id="grs:C7S20_06695"/>
<dbReference type="GO" id="GO:0010411">
    <property type="term" value="P:xyloglucan metabolic process"/>
    <property type="evidence" value="ECO:0007669"/>
    <property type="project" value="TreeGrafter"/>
</dbReference>
<keyword evidence="6" id="KW-1185">Reference proteome</keyword>
<name>A0A2R3Z3Y0_9FLAO</name>
<protein>
    <submittedName>
        <fullName evidence="5">Glycosyl hydrolase</fullName>
    </submittedName>
</protein>
<reference evidence="6" key="1">
    <citation type="submission" date="2018-03" db="EMBL/GenBank/DDBJ databases">
        <title>Gramella fulva sp. nov., isolated from a dry surface of tidal flat.</title>
        <authorList>
            <person name="Hwang S.H."/>
            <person name="Hwang W.M."/>
            <person name="Kang K."/>
            <person name="Ahn T.-Y."/>
        </authorList>
    </citation>
    <scope>NUCLEOTIDE SEQUENCE [LARGE SCALE GENOMIC DNA]</scope>
    <source>
        <strain evidence="6">SH35</strain>
    </source>
</reference>
<dbReference type="RefSeq" id="WP_107011761.1">
    <property type="nucleotide sequence ID" value="NZ_CP028136.1"/>
</dbReference>
<feature type="domain" description="Sortilin N-terminal" evidence="4">
    <location>
        <begin position="141"/>
        <end position="339"/>
    </location>
</feature>
<feature type="signal peptide" evidence="3">
    <location>
        <begin position="1"/>
        <end position="21"/>
    </location>
</feature>
<evidence type="ECO:0000256" key="2">
    <source>
        <dbReference type="SAM" id="MobiDB-lite"/>
    </source>
</evidence>
<evidence type="ECO:0000256" key="1">
    <source>
        <dbReference type="ARBA" id="ARBA00022737"/>
    </source>
</evidence>
<evidence type="ECO:0000313" key="5">
    <source>
        <dbReference type="EMBL" id="AVR44983.1"/>
    </source>
</evidence>
<feature type="region of interest" description="Disordered" evidence="2">
    <location>
        <begin position="950"/>
        <end position="977"/>
    </location>
</feature>
<dbReference type="AlphaFoldDB" id="A0A2R3Z3Y0"/>